<comment type="caution">
    <text evidence="2">The sequence shown here is derived from an EMBL/GenBank/DDBJ whole genome shotgun (WGS) entry which is preliminary data.</text>
</comment>
<proteinExistence type="predicted"/>
<organism evidence="2 3">
    <name type="scientific">Malus domestica</name>
    <name type="common">Apple</name>
    <name type="synonym">Pyrus malus</name>
    <dbReference type="NCBI Taxonomy" id="3750"/>
    <lineage>
        <taxon>Eukaryota</taxon>
        <taxon>Viridiplantae</taxon>
        <taxon>Streptophyta</taxon>
        <taxon>Embryophyta</taxon>
        <taxon>Tracheophyta</taxon>
        <taxon>Spermatophyta</taxon>
        <taxon>Magnoliopsida</taxon>
        <taxon>eudicotyledons</taxon>
        <taxon>Gunneridae</taxon>
        <taxon>Pentapetalae</taxon>
        <taxon>rosids</taxon>
        <taxon>fabids</taxon>
        <taxon>Rosales</taxon>
        <taxon>Rosaceae</taxon>
        <taxon>Amygdaloideae</taxon>
        <taxon>Maleae</taxon>
        <taxon>Malus</taxon>
    </lineage>
</organism>
<accession>A0A498J7U5</accession>
<reference evidence="2 3" key="1">
    <citation type="submission" date="2018-10" db="EMBL/GenBank/DDBJ databases">
        <title>A high-quality apple genome assembly.</title>
        <authorList>
            <person name="Hu J."/>
        </authorList>
    </citation>
    <scope>NUCLEOTIDE SEQUENCE [LARGE SCALE GENOMIC DNA]</scope>
    <source>
        <strain evidence="3">cv. HFTH1</strain>
        <tissue evidence="2">Young leaf</tissue>
    </source>
</reference>
<sequence>MMPFGNSLASDSVETLKLNEITARAILGWVTHWEVLVMKFFRSSLASGSAGTPKLSESNSRMGDPLGSSLVSFQKQKP</sequence>
<protein>
    <submittedName>
        <fullName evidence="2">Uncharacterized protein</fullName>
    </submittedName>
</protein>
<feature type="compositionally biased region" description="Polar residues" evidence="1">
    <location>
        <begin position="46"/>
        <end position="61"/>
    </location>
</feature>
<feature type="region of interest" description="Disordered" evidence="1">
    <location>
        <begin position="46"/>
        <end position="78"/>
    </location>
</feature>
<dbReference type="AlphaFoldDB" id="A0A498J7U5"/>
<dbReference type="Proteomes" id="UP000290289">
    <property type="component" value="Chromosome 8"/>
</dbReference>
<name>A0A498J7U5_MALDO</name>
<gene>
    <name evidence="2" type="ORF">DVH24_020259</name>
</gene>
<evidence type="ECO:0000313" key="3">
    <source>
        <dbReference type="Proteomes" id="UP000290289"/>
    </source>
</evidence>
<dbReference type="EMBL" id="RDQH01000334">
    <property type="protein sequence ID" value="RXH91236.1"/>
    <property type="molecule type" value="Genomic_DNA"/>
</dbReference>
<evidence type="ECO:0000256" key="1">
    <source>
        <dbReference type="SAM" id="MobiDB-lite"/>
    </source>
</evidence>
<evidence type="ECO:0000313" key="2">
    <source>
        <dbReference type="EMBL" id="RXH91236.1"/>
    </source>
</evidence>
<keyword evidence="3" id="KW-1185">Reference proteome</keyword>
<feature type="compositionally biased region" description="Polar residues" evidence="1">
    <location>
        <begin position="69"/>
        <end position="78"/>
    </location>
</feature>